<comment type="subcellular location">
    <subcellularLocation>
        <location evidence="1 12">Mitochondrion inner membrane</location>
        <topology evidence="1 12">Peripheral membrane protein</topology>
        <orientation evidence="1 12">Intermembrane side</orientation>
    </subcellularLocation>
</comment>
<comment type="subunit">
    <text evidence="12">Heterohexamer.</text>
</comment>
<dbReference type="Pfam" id="PF02953">
    <property type="entry name" value="zf-Tim10_DDP"/>
    <property type="match status" value="1"/>
</dbReference>
<keyword evidence="5 12" id="KW-0472">Membrane</keyword>
<keyword evidence="9 12" id="KW-0496">Mitochondrion</keyword>
<evidence type="ECO:0000256" key="12">
    <source>
        <dbReference type="RuleBase" id="RU367043"/>
    </source>
</evidence>
<feature type="domain" description="Tim10-like" evidence="13">
    <location>
        <begin position="13"/>
        <end position="76"/>
    </location>
</feature>
<dbReference type="InterPro" id="IPR035427">
    <property type="entry name" value="Tim10-like_dom_sf"/>
</dbReference>
<keyword evidence="11 12" id="KW-0143">Chaperone</keyword>
<name>A0A3N4I3G9_ASCIM</name>
<evidence type="ECO:0000256" key="2">
    <source>
        <dbReference type="ARBA" id="ARBA00006720"/>
    </source>
</evidence>
<dbReference type="EMBL" id="ML119686">
    <property type="protein sequence ID" value="RPA80662.1"/>
    <property type="molecule type" value="Genomic_DNA"/>
</dbReference>
<comment type="domain">
    <text evidence="12">The twin CX3C motif contains 4 conserved Cys residues that form 2 disulfide bonds in the mitochondrial intermembrane space.</text>
</comment>
<dbReference type="GO" id="GO:0046872">
    <property type="term" value="F:metal ion binding"/>
    <property type="evidence" value="ECO:0007669"/>
    <property type="project" value="UniProtKB-KW"/>
</dbReference>
<evidence type="ECO:0000256" key="6">
    <source>
        <dbReference type="ARBA" id="ARBA00022833"/>
    </source>
</evidence>
<reference evidence="14 15" key="1">
    <citation type="journal article" date="2018" name="Nat. Ecol. Evol.">
        <title>Pezizomycetes genomes reveal the molecular basis of ectomycorrhizal truffle lifestyle.</title>
        <authorList>
            <person name="Murat C."/>
            <person name="Payen T."/>
            <person name="Noel B."/>
            <person name="Kuo A."/>
            <person name="Morin E."/>
            <person name="Chen J."/>
            <person name="Kohler A."/>
            <person name="Krizsan K."/>
            <person name="Balestrini R."/>
            <person name="Da Silva C."/>
            <person name="Montanini B."/>
            <person name="Hainaut M."/>
            <person name="Levati E."/>
            <person name="Barry K.W."/>
            <person name="Belfiori B."/>
            <person name="Cichocki N."/>
            <person name="Clum A."/>
            <person name="Dockter R.B."/>
            <person name="Fauchery L."/>
            <person name="Guy J."/>
            <person name="Iotti M."/>
            <person name="Le Tacon F."/>
            <person name="Lindquist E.A."/>
            <person name="Lipzen A."/>
            <person name="Malagnac F."/>
            <person name="Mello A."/>
            <person name="Molinier V."/>
            <person name="Miyauchi S."/>
            <person name="Poulain J."/>
            <person name="Riccioni C."/>
            <person name="Rubini A."/>
            <person name="Sitrit Y."/>
            <person name="Splivallo R."/>
            <person name="Traeger S."/>
            <person name="Wang M."/>
            <person name="Zifcakova L."/>
            <person name="Wipf D."/>
            <person name="Zambonelli A."/>
            <person name="Paolocci F."/>
            <person name="Nowrousian M."/>
            <person name="Ottonello S."/>
            <person name="Baldrian P."/>
            <person name="Spatafora J.W."/>
            <person name="Henrissat B."/>
            <person name="Nagy L.G."/>
            <person name="Aury J.M."/>
            <person name="Wincker P."/>
            <person name="Grigoriev I.V."/>
            <person name="Bonfante P."/>
            <person name="Martin F.M."/>
        </authorList>
    </citation>
    <scope>NUCLEOTIDE SEQUENCE [LARGE SCALE GENOMIC DNA]</scope>
    <source>
        <strain evidence="14 15">RN42</strain>
    </source>
</reference>
<evidence type="ECO:0000256" key="3">
    <source>
        <dbReference type="ARBA" id="ARBA00022448"/>
    </source>
</evidence>
<comment type="function">
    <text evidence="12">Mitochondrial intermembrane chaperone that participates in the import and insertion of some multi-pass transmembrane proteins into the mitochondrial inner membrane. Also required for the transfer of beta-barrel precursors from the TOM complex to the sorting and assembly machinery (SAM complex) of the outer membrane. Acts as a chaperone-like protein that protects the hydrophobic precursors from aggregation and guide them through the mitochondrial intermembrane space.</text>
</comment>
<keyword evidence="15" id="KW-1185">Reference proteome</keyword>
<evidence type="ECO:0000313" key="14">
    <source>
        <dbReference type="EMBL" id="RPA80662.1"/>
    </source>
</evidence>
<keyword evidence="4" id="KW-0479">Metal-binding</keyword>
<evidence type="ECO:0000256" key="1">
    <source>
        <dbReference type="ARBA" id="ARBA00004137"/>
    </source>
</evidence>
<dbReference type="Gene3D" id="1.10.287.810">
    <property type="entry name" value="Mitochondrial import inner membrane translocase subunit tim13 like domains"/>
    <property type="match status" value="1"/>
</dbReference>
<dbReference type="InterPro" id="IPR050673">
    <property type="entry name" value="Mito_inner_translocase_sub"/>
</dbReference>
<evidence type="ECO:0000256" key="7">
    <source>
        <dbReference type="ARBA" id="ARBA00022927"/>
    </source>
</evidence>
<evidence type="ECO:0000256" key="9">
    <source>
        <dbReference type="ARBA" id="ARBA00023128"/>
    </source>
</evidence>
<comment type="similarity">
    <text evidence="2 12">Belongs to the small Tim family.</text>
</comment>
<organism evidence="14 15">
    <name type="scientific">Ascobolus immersus RN42</name>
    <dbReference type="NCBI Taxonomy" id="1160509"/>
    <lineage>
        <taxon>Eukaryota</taxon>
        <taxon>Fungi</taxon>
        <taxon>Dikarya</taxon>
        <taxon>Ascomycota</taxon>
        <taxon>Pezizomycotina</taxon>
        <taxon>Pezizomycetes</taxon>
        <taxon>Pezizales</taxon>
        <taxon>Ascobolaceae</taxon>
        <taxon>Ascobolus</taxon>
    </lineage>
</organism>
<keyword evidence="7 12" id="KW-0653">Protein transport</keyword>
<dbReference type="OrthoDB" id="1551503at2759"/>
<evidence type="ECO:0000256" key="11">
    <source>
        <dbReference type="ARBA" id="ARBA00023186"/>
    </source>
</evidence>
<keyword evidence="3 12" id="KW-0813">Transport</keyword>
<dbReference type="InterPro" id="IPR004217">
    <property type="entry name" value="Tim10-like"/>
</dbReference>
<gene>
    <name evidence="14" type="ORF">BJ508DRAFT_127287</name>
</gene>
<evidence type="ECO:0000256" key="4">
    <source>
        <dbReference type="ARBA" id="ARBA00022723"/>
    </source>
</evidence>
<keyword evidence="8 12" id="KW-0811">Translocation</keyword>
<evidence type="ECO:0000313" key="15">
    <source>
        <dbReference type="Proteomes" id="UP000275078"/>
    </source>
</evidence>
<proteinExistence type="inferred from homology"/>
<sequence>MEALNAQEQKEFQQVLERRQMNEYVKMYSNLVQRCFDHCVNDFTSKSLIQKEEACLNRCVDKFLKGAERMGQRFQELNAQQQ</sequence>
<keyword evidence="5 12" id="KW-0999">Mitochondrion inner membrane</keyword>
<accession>A0A3N4I3G9</accession>
<evidence type="ECO:0000256" key="10">
    <source>
        <dbReference type="ARBA" id="ARBA00023157"/>
    </source>
</evidence>
<dbReference type="GO" id="GO:0005743">
    <property type="term" value="C:mitochondrial inner membrane"/>
    <property type="evidence" value="ECO:0007669"/>
    <property type="project" value="UniProtKB-SubCell"/>
</dbReference>
<protein>
    <recommendedName>
        <fullName evidence="12">Mitochondrial import inner membrane translocase subunit</fullName>
    </recommendedName>
</protein>
<keyword evidence="6" id="KW-0862">Zinc</keyword>
<dbReference type="STRING" id="1160509.A0A3N4I3G9"/>
<keyword evidence="10 12" id="KW-1015">Disulfide bond</keyword>
<dbReference type="PANTHER" id="PTHR13172">
    <property type="entry name" value="MITOCHONDRIAL IMPORT INNER MEMBRANE TRANSLOCASE SUBUNIT TIM9B"/>
    <property type="match status" value="1"/>
</dbReference>
<dbReference type="AlphaFoldDB" id="A0A3N4I3G9"/>
<dbReference type="GO" id="GO:0015031">
    <property type="term" value="P:protein transport"/>
    <property type="evidence" value="ECO:0007669"/>
    <property type="project" value="UniProtKB-KW"/>
</dbReference>
<dbReference type="Proteomes" id="UP000275078">
    <property type="component" value="Unassembled WGS sequence"/>
</dbReference>
<evidence type="ECO:0000256" key="8">
    <source>
        <dbReference type="ARBA" id="ARBA00023010"/>
    </source>
</evidence>
<evidence type="ECO:0000256" key="5">
    <source>
        <dbReference type="ARBA" id="ARBA00022792"/>
    </source>
</evidence>
<dbReference type="SUPFAM" id="SSF144122">
    <property type="entry name" value="Tim10-like"/>
    <property type="match status" value="1"/>
</dbReference>
<evidence type="ECO:0000259" key="13">
    <source>
        <dbReference type="Pfam" id="PF02953"/>
    </source>
</evidence>